<dbReference type="Proteomes" id="UP000550401">
    <property type="component" value="Unassembled WGS sequence"/>
</dbReference>
<evidence type="ECO:0000313" key="1">
    <source>
        <dbReference type="EMBL" id="MBA8889963.1"/>
    </source>
</evidence>
<reference evidence="1 2" key="1">
    <citation type="submission" date="2020-07" db="EMBL/GenBank/DDBJ databases">
        <title>Genomic Encyclopedia of Type Strains, Phase IV (KMG-V): Genome sequencing to study the core and pangenomes of soil and plant-associated prokaryotes.</title>
        <authorList>
            <person name="Whitman W."/>
        </authorList>
    </citation>
    <scope>NUCLEOTIDE SEQUENCE [LARGE SCALE GENOMIC DNA]</scope>
    <source>
        <strain evidence="1 2">RH2WT43</strain>
    </source>
</reference>
<dbReference type="InterPro" id="IPR011749">
    <property type="entry name" value="CHP02243"/>
</dbReference>
<protein>
    <submittedName>
        <fullName evidence="1">Putative phage baseplate assembly protein</fullName>
    </submittedName>
</protein>
<comment type="caution">
    <text evidence="1">The sequence shown here is derived from an EMBL/GenBank/DDBJ whole genome shotgun (WGS) entry which is preliminary data.</text>
</comment>
<dbReference type="NCBIfam" id="TIGR02243">
    <property type="entry name" value="putative baseplate assembly protein"/>
    <property type="match status" value="1"/>
</dbReference>
<keyword evidence="2" id="KW-1185">Reference proteome</keyword>
<dbReference type="EMBL" id="JACGXL010000009">
    <property type="protein sequence ID" value="MBA8889963.1"/>
    <property type="molecule type" value="Genomic_DNA"/>
</dbReference>
<name>A0A839F4H1_9GAMM</name>
<accession>A0A839F4H1</accession>
<gene>
    <name evidence="1" type="ORF">FHW12_004210</name>
</gene>
<evidence type="ECO:0000313" key="2">
    <source>
        <dbReference type="Proteomes" id="UP000550401"/>
    </source>
</evidence>
<proteinExistence type="predicted"/>
<dbReference type="RefSeq" id="WP_182532997.1">
    <property type="nucleotide sequence ID" value="NZ_JACGXL010000009.1"/>
</dbReference>
<organism evidence="1 2">
    <name type="scientific">Dokdonella fugitiva</name>
    <dbReference type="NCBI Taxonomy" id="328517"/>
    <lineage>
        <taxon>Bacteria</taxon>
        <taxon>Pseudomonadati</taxon>
        <taxon>Pseudomonadota</taxon>
        <taxon>Gammaproteobacteria</taxon>
        <taxon>Lysobacterales</taxon>
        <taxon>Rhodanobacteraceae</taxon>
        <taxon>Dokdonella</taxon>
    </lineage>
</organism>
<dbReference type="AlphaFoldDB" id="A0A839F4H1"/>
<sequence length="1018" mass="108199">MSCCASCGQHACACGCGPRAGTPLPLYNRPGLVAIDYRVGRWGDFRATMQAQLSSAALPALGGLRTREDDDASIALLDAWAMTVDVLSFYQERIANEGYLRTATERLSLAELARLVGYEPRPGVAASVHLAYTLDDKAEPVRILAGSRAQSVPGPGEKMQSFETSDELLARPEWNRLQVRSGRIEQIAPADALLRGGLVLAGAATRLGPGERVLFDYTRSAGLQIVRTVASAESDFAPTHDRLNVRLQPTAFARNAAMRAVAAQLVATGAAAHDALKAPGAPATPPAWVREVVVALRSALLDADVGELFVRLDRNLPDAPPAGVFHSLFVAAAKLHDMIADATDAPDDADPPPPTASAITDVIGVLDHRAVVPRLPALSPVTLLAAGGDAVPQLMSRFAPRLRDVLYPAWRNLPVSATAATLDGLYALRIAAPLFAYNAPQPPAGPGIVALAATQGSPRAVIHLDNVYSGVLAGSWAVAQVDTRSIPLRVEAAKTVTYSERGVTAATTQLALVAPDAYSGALVRTAQAQQFDRMLVFAQGERLQLARTPSATPLAGASIELDELYDGLKPGRWIIVGGERRDVLDLDGKPVPGIHGGELALVVGVAQAHDPAVPGDYTHTTLQLAQSLRYAYAYDDELAVYGNVARATHGETRGEVLGSGDARKPIQRFALKQAPLTYVAAATPQGVATTLEVRVNDVRWHETAQPAFAAPGERVYSVRQDDEGNSTVIFGSRAARVPSGSENLRAAYRSGIGRDGNVKAGQVSLLASKPSGVRDVVNPLRASGGADRDGIEAIRRNAPIAVMALDRLVSLPDYADFARAFAGIGQAAADRVGDRVVVTIAGGDDAPIDEDSDLYQALATALRRYGDPQLRVEVVSRELVALVVGANIALDPDYDWKVVQPQLRAALLHRFAFERRALGRRAYLSEVVAELQRVRGVVYADVDLFDGIDELDLRDPQRLQQRLAALAAADQPHAFVAARHARDESAADGSRSLRPAQLAYLVPSVAETLVLNLLPSAR</sequence>